<dbReference type="RefSeq" id="XP_013856656.1">
    <property type="nucleotide sequence ID" value="XM_014001202.1"/>
</dbReference>
<dbReference type="SUPFAM" id="SSF46966">
    <property type="entry name" value="Spectrin repeat"/>
    <property type="match status" value="1"/>
</dbReference>
<organism evidence="1 2">
    <name type="scientific">Austrofundulus limnaeus</name>
    <name type="common">Annual killifish</name>
    <dbReference type="NCBI Taxonomy" id="52670"/>
    <lineage>
        <taxon>Eukaryota</taxon>
        <taxon>Metazoa</taxon>
        <taxon>Chordata</taxon>
        <taxon>Craniata</taxon>
        <taxon>Vertebrata</taxon>
        <taxon>Euteleostomi</taxon>
        <taxon>Actinopterygii</taxon>
        <taxon>Neopterygii</taxon>
        <taxon>Teleostei</taxon>
        <taxon>Neoteleostei</taxon>
        <taxon>Acanthomorphata</taxon>
        <taxon>Ovalentaria</taxon>
        <taxon>Atherinomorphae</taxon>
        <taxon>Cyprinodontiformes</taxon>
        <taxon>Rivulidae</taxon>
        <taxon>Austrofundulus</taxon>
    </lineage>
</organism>
<proteinExistence type="predicted"/>
<keyword evidence="1" id="KW-1185">Reference proteome</keyword>
<dbReference type="KEGG" id="alim:106512621"/>
<evidence type="ECO:0000313" key="2">
    <source>
        <dbReference type="RefSeq" id="XP_013856656.1"/>
    </source>
</evidence>
<accession>A0A2I4AMI3</accession>
<evidence type="ECO:0000313" key="1">
    <source>
        <dbReference type="Proteomes" id="UP000192220"/>
    </source>
</evidence>
<reference evidence="2" key="1">
    <citation type="submission" date="2025-08" db="UniProtKB">
        <authorList>
            <consortium name="RefSeq"/>
        </authorList>
    </citation>
    <scope>IDENTIFICATION</scope>
</reference>
<protein>
    <submittedName>
        <fullName evidence="2">Nesprin-1</fullName>
    </submittedName>
</protein>
<dbReference type="Proteomes" id="UP000192220">
    <property type="component" value="Unplaced"/>
</dbReference>
<dbReference type="STRING" id="52670.A0A2I4AMI3"/>
<dbReference type="InParanoid" id="A0A2I4AMI3"/>
<dbReference type="Gene3D" id="1.20.58.60">
    <property type="match status" value="1"/>
</dbReference>
<dbReference type="OrthoDB" id="18853at2759"/>
<dbReference type="AlphaFoldDB" id="A0A2I4AMI3"/>
<sequence length="94" mass="10478">TAKCFDAPQNLSEASSSLQKIQEFLSNKDQGQSKLNAVVLNAELFCSIAAKDKTDTVRVKANTARDDWKTIMSNLHNRETSLQVSNTPSAYWEK</sequence>
<name>A0A2I4AMI3_AUSLI</name>
<gene>
    <name evidence="2" type="primary">LOC106512621</name>
</gene>
<feature type="non-terminal residue" evidence="2">
    <location>
        <position position="1"/>
    </location>
</feature>
<dbReference type="GeneID" id="106512621"/>